<gene>
    <name evidence="4" type="ORF">BOW51_00810</name>
</gene>
<dbReference type="PROSITE" id="PS50851">
    <property type="entry name" value="CHEW"/>
    <property type="match status" value="1"/>
</dbReference>
<dbReference type="PROSITE" id="PS50110">
    <property type="entry name" value="RESPONSE_REGULATORY"/>
    <property type="match status" value="1"/>
</dbReference>
<keyword evidence="5" id="KW-1185">Reference proteome</keyword>
<dbReference type="SUPFAM" id="SSF50341">
    <property type="entry name" value="CheW-like"/>
    <property type="match status" value="1"/>
</dbReference>
<dbReference type="InterPro" id="IPR036061">
    <property type="entry name" value="CheW-like_dom_sf"/>
</dbReference>
<feature type="domain" description="Response regulatory" evidence="2">
    <location>
        <begin position="179"/>
        <end position="304"/>
    </location>
</feature>
<evidence type="ECO:0000313" key="5">
    <source>
        <dbReference type="Proteomes" id="UP000190896"/>
    </source>
</evidence>
<feature type="domain" description="CheW-like" evidence="3">
    <location>
        <begin position="19"/>
        <end position="158"/>
    </location>
</feature>
<dbReference type="Pfam" id="PF00072">
    <property type="entry name" value="Response_reg"/>
    <property type="match status" value="1"/>
</dbReference>
<proteinExistence type="predicted"/>
<dbReference type="CDD" id="cd19924">
    <property type="entry name" value="REC_CheV-like"/>
    <property type="match status" value="1"/>
</dbReference>
<dbReference type="PANTHER" id="PTHR47233:SF3">
    <property type="entry name" value="CHEMOTAXIS PROTEIN CHEV"/>
    <property type="match status" value="1"/>
</dbReference>
<dbReference type="PANTHER" id="PTHR47233">
    <property type="entry name" value="CHEMOTAXIS PROTEIN CHEV"/>
    <property type="match status" value="1"/>
</dbReference>
<dbReference type="PIRSF" id="PIRSF002867">
    <property type="entry name" value="CheV"/>
    <property type="match status" value="1"/>
</dbReference>
<dbReference type="SMART" id="SM00260">
    <property type="entry name" value="CheW"/>
    <property type="match status" value="1"/>
</dbReference>
<dbReference type="Gene3D" id="2.30.30.40">
    <property type="entry name" value="SH3 Domains"/>
    <property type="match status" value="1"/>
</dbReference>
<dbReference type="RefSeq" id="WP_078485637.1">
    <property type="nucleotide sequence ID" value="NZ_MPRJ01000003.1"/>
</dbReference>
<dbReference type="InterPro" id="IPR002545">
    <property type="entry name" value="CheW-lke_dom"/>
</dbReference>
<comment type="caution">
    <text evidence="4">The sequence shown here is derived from an EMBL/GenBank/DDBJ whole genome shotgun (WGS) entry which is preliminary data.</text>
</comment>
<evidence type="ECO:0000256" key="1">
    <source>
        <dbReference type="PROSITE-ProRule" id="PRU00169"/>
    </source>
</evidence>
<dbReference type="OrthoDB" id="9806105at2"/>
<feature type="modified residue" description="4-aspartylphosphate" evidence="1">
    <location>
        <position position="237"/>
    </location>
</feature>
<reference evidence="4 5" key="1">
    <citation type="submission" date="2016-11" db="EMBL/GenBank/DDBJ databases">
        <title>Mixed transmission modes and dynamic genome evolution in an obligate animal-bacterial symbiosis.</title>
        <authorList>
            <person name="Russell S.L."/>
            <person name="Corbett-Detig R.B."/>
            <person name="Cavanaugh C.M."/>
        </authorList>
    </citation>
    <scope>NUCLEOTIDE SEQUENCE [LARGE SCALE GENOMIC DNA]</scope>
    <source>
        <strain evidence="4">Se-Cadez</strain>
    </source>
</reference>
<dbReference type="Gene3D" id="2.40.50.180">
    <property type="entry name" value="CheA-289, Domain 4"/>
    <property type="match status" value="1"/>
</dbReference>
<accession>A0A1T2KXX9</accession>
<organism evidence="4 5">
    <name type="scientific">Solemya velesiana gill symbiont</name>
    <dbReference type="NCBI Taxonomy" id="1918948"/>
    <lineage>
        <taxon>Bacteria</taxon>
        <taxon>Pseudomonadati</taxon>
        <taxon>Pseudomonadota</taxon>
        <taxon>Gammaproteobacteria</taxon>
        <taxon>sulfur-oxidizing symbionts</taxon>
    </lineage>
</organism>
<protein>
    <submittedName>
        <fullName evidence="4">Chemotaxis protein CheW</fullName>
    </submittedName>
</protein>
<evidence type="ECO:0000313" key="4">
    <source>
        <dbReference type="EMBL" id="OOZ37709.1"/>
    </source>
</evidence>
<sequence length="314" mass="34530">MAGILDNVDQRTKLAGQNRLELLLFSLGGQERYGINVFKVHEVIRTPESLSRVPGAHPAVKGLATIRGNAVTIIDLRMAIGHEPLEDASGRFVIVTEYNRQTLGFMVPAVEHIANLSWEEVEAAPTRQGESYVTAVAHIKEELVEIIDVERILQEIIGVSEEITEAIDETGLSTGQPKLVMVVDDSTVARNQVKRVLDQLGVDSILCDDGKQALEQLKSWVDEGIDPGQKLSMAISDIEMPRMDGYTLTTEIRNDPALASLYIVLHSSLSGMFNQAMVQTVGADRFLPKYDPNELAKTITERIGQQVLAQDSES</sequence>
<evidence type="ECO:0000259" key="3">
    <source>
        <dbReference type="PROSITE" id="PS50851"/>
    </source>
</evidence>
<dbReference type="InterPro" id="IPR024181">
    <property type="entry name" value="Chemotax_regulator_CheV"/>
</dbReference>
<dbReference type="Pfam" id="PF01584">
    <property type="entry name" value="CheW"/>
    <property type="match status" value="1"/>
</dbReference>
<keyword evidence="1" id="KW-0597">Phosphoprotein</keyword>
<dbReference type="SMART" id="SM00448">
    <property type="entry name" value="REC"/>
    <property type="match status" value="1"/>
</dbReference>
<dbReference type="AlphaFoldDB" id="A0A1T2KXX9"/>
<dbReference type="EMBL" id="MPRJ01000003">
    <property type="protein sequence ID" value="OOZ37709.1"/>
    <property type="molecule type" value="Genomic_DNA"/>
</dbReference>
<dbReference type="Gene3D" id="3.40.50.2300">
    <property type="match status" value="1"/>
</dbReference>
<dbReference type="InterPro" id="IPR001789">
    <property type="entry name" value="Sig_transdc_resp-reg_receiver"/>
</dbReference>
<dbReference type="GO" id="GO:0006935">
    <property type="term" value="P:chemotaxis"/>
    <property type="evidence" value="ECO:0007669"/>
    <property type="project" value="InterPro"/>
</dbReference>
<evidence type="ECO:0000259" key="2">
    <source>
        <dbReference type="PROSITE" id="PS50110"/>
    </source>
</evidence>
<dbReference type="SUPFAM" id="SSF52172">
    <property type="entry name" value="CheY-like"/>
    <property type="match status" value="1"/>
</dbReference>
<dbReference type="GO" id="GO:0000160">
    <property type="term" value="P:phosphorelay signal transduction system"/>
    <property type="evidence" value="ECO:0007669"/>
    <property type="project" value="InterPro"/>
</dbReference>
<name>A0A1T2KXX9_9GAMM</name>
<dbReference type="InterPro" id="IPR011006">
    <property type="entry name" value="CheY-like_superfamily"/>
</dbReference>
<dbReference type="Proteomes" id="UP000190896">
    <property type="component" value="Unassembled WGS sequence"/>
</dbReference>